<name>A0A8R1IL03_CAEJA</name>
<sequence length="171" mass="20879">MEAKNQKENEVAYLEQLELFLAKTRLVLRRSDRRKERLELERREIESERQKLDVIRCELRRGKDEIQREYGRKHLLQRRAKLETHNRSLLGLEGSDKNEVYQDLADTYQRKLRYEWSVKENEENLERIAGLETKLREKEAERDDNQLLFEMEAERKKDGFVSWRNEKLQKS</sequence>
<dbReference type="EnsemblMetazoa" id="CJA33468.1">
    <property type="protein sequence ID" value="CJA33468.1"/>
    <property type="gene ID" value="WBGene00209315"/>
</dbReference>
<protein>
    <submittedName>
        <fullName evidence="2">Uncharacterized protein</fullName>
    </submittedName>
</protein>
<keyword evidence="1" id="KW-0175">Coiled coil</keyword>
<reference evidence="3" key="1">
    <citation type="submission" date="2010-08" db="EMBL/GenBank/DDBJ databases">
        <authorList>
            <consortium name="Caenorhabditis japonica Sequencing Consortium"/>
            <person name="Wilson R.K."/>
        </authorList>
    </citation>
    <scope>NUCLEOTIDE SEQUENCE [LARGE SCALE GENOMIC DNA]</scope>
    <source>
        <strain evidence="3">DF5081</strain>
    </source>
</reference>
<evidence type="ECO:0000313" key="2">
    <source>
        <dbReference type="EnsemblMetazoa" id="CJA33468.1"/>
    </source>
</evidence>
<proteinExistence type="predicted"/>
<dbReference type="Proteomes" id="UP000005237">
    <property type="component" value="Unassembled WGS sequence"/>
</dbReference>
<dbReference type="AlphaFoldDB" id="A0A8R1IL03"/>
<organism evidence="2 3">
    <name type="scientific">Caenorhabditis japonica</name>
    <dbReference type="NCBI Taxonomy" id="281687"/>
    <lineage>
        <taxon>Eukaryota</taxon>
        <taxon>Metazoa</taxon>
        <taxon>Ecdysozoa</taxon>
        <taxon>Nematoda</taxon>
        <taxon>Chromadorea</taxon>
        <taxon>Rhabditida</taxon>
        <taxon>Rhabditina</taxon>
        <taxon>Rhabditomorpha</taxon>
        <taxon>Rhabditoidea</taxon>
        <taxon>Rhabditidae</taxon>
        <taxon>Peloderinae</taxon>
        <taxon>Caenorhabditis</taxon>
    </lineage>
</organism>
<reference evidence="2" key="2">
    <citation type="submission" date="2022-06" db="UniProtKB">
        <authorList>
            <consortium name="EnsemblMetazoa"/>
        </authorList>
    </citation>
    <scope>IDENTIFICATION</scope>
    <source>
        <strain evidence="2">DF5081</strain>
    </source>
</reference>
<feature type="coiled-coil region" evidence="1">
    <location>
        <begin position="121"/>
        <end position="148"/>
    </location>
</feature>
<accession>A0A8R1IL03</accession>
<feature type="coiled-coil region" evidence="1">
    <location>
        <begin position="21"/>
        <end position="58"/>
    </location>
</feature>
<keyword evidence="3" id="KW-1185">Reference proteome</keyword>
<evidence type="ECO:0000256" key="1">
    <source>
        <dbReference type="SAM" id="Coils"/>
    </source>
</evidence>
<evidence type="ECO:0000313" key="3">
    <source>
        <dbReference type="Proteomes" id="UP000005237"/>
    </source>
</evidence>